<keyword evidence="4 6" id="KW-1133">Transmembrane helix</keyword>
<keyword evidence="8" id="KW-1185">Reference proteome</keyword>
<evidence type="ECO:0000256" key="6">
    <source>
        <dbReference type="SAM" id="Phobius"/>
    </source>
</evidence>
<dbReference type="EMBL" id="JANUGX010000009">
    <property type="protein sequence ID" value="MCS0589413.1"/>
    <property type="molecule type" value="Genomic_DNA"/>
</dbReference>
<feature type="transmembrane region" description="Helical" evidence="6">
    <location>
        <begin position="57"/>
        <end position="77"/>
    </location>
</feature>
<dbReference type="RefSeq" id="WP_258845181.1">
    <property type="nucleotide sequence ID" value="NZ_JANUGX010000009.1"/>
</dbReference>
<feature type="transmembrane region" description="Helical" evidence="6">
    <location>
        <begin position="361"/>
        <end position="378"/>
    </location>
</feature>
<accession>A0ABT2A5F0</accession>
<evidence type="ECO:0000256" key="2">
    <source>
        <dbReference type="ARBA" id="ARBA00022475"/>
    </source>
</evidence>
<keyword evidence="5 6" id="KW-0472">Membrane</keyword>
<name>A0ABT2A5F0_9BURK</name>
<evidence type="ECO:0000256" key="4">
    <source>
        <dbReference type="ARBA" id="ARBA00022989"/>
    </source>
</evidence>
<evidence type="ECO:0008006" key="9">
    <source>
        <dbReference type="Google" id="ProtNLM"/>
    </source>
</evidence>
<dbReference type="PANTHER" id="PTHR30250:SF11">
    <property type="entry name" value="O-ANTIGEN TRANSPORTER-RELATED"/>
    <property type="match status" value="1"/>
</dbReference>
<organism evidence="7 8">
    <name type="scientific">Massilia norwichensis</name>
    <dbReference type="NCBI Taxonomy" id="1442366"/>
    <lineage>
        <taxon>Bacteria</taxon>
        <taxon>Pseudomonadati</taxon>
        <taxon>Pseudomonadota</taxon>
        <taxon>Betaproteobacteria</taxon>
        <taxon>Burkholderiales</taxon>
        <taxon>Oxalobacteraceae</taxon>
        <taxon>Telluria group</taxon>
        <taxon>Massilia</taxon>
    </lineage>
</organism>
<keyword evidence="2" id="KW-1003">Cell membrane</keyword>
<dbReference type="PANTHER" id="PTHR30250">
    <property type="entry name" value="PST FAMILY PREDICTED COLANIC ACID TRANSPORTER"/>
    <property type="match status" value="1"/>
</dbReference>
<gene>
    <name evidence="7" type="ORF">NX782_09355</name>
</gene>
<dbReference type="Proteomes" id="UP001205560">
    <property type="component" value="Unassembled WGS sequence"/>
</dbReference>
<feature type="transmembrane region" description="Helical" evidence="6">
    <location>
        <begin position="245"/>
        <end position="267"/>
    </location>
</feature>
<protein>
    <recommendedName>
        <fullName evidence="9">Polysaccharide biosynthesis protein</fullName>
    </recommendedName>
</protein>
<evidence type="ECO:0000256" key="3">
    <source>
        <dbReference type="ARBA" id="ARBA00022692"/>
    </source>
</evidence>
<evidence type="ECO:0000313" key="8">
    <source>
        <dbReference type="Proteomes" id="UP001205560"/>
    </source>
</evidence>
<evidence type="ECO:0000256" key="1">
    <source>
        <dbReference type="ARBA" id="ARBA00004651"/>
    </source>
</evidence>
<comment type="subcellular location">
    <subcellularLocation>
        <location evidence="1">Cell membrane</location>
        <topology evidence="1">Multi-pass membrane protein</topology>
    </subcellularLocation>
</comment>
<reference evidence="7 8" key="1">
    <citation type="submission" date="2022-08" db="EMBL/GenBank/DDBJ databases">
        <title>Reclassification of Massilia species as members of the genera Telluria, Duganella, Pseudoduganella, Mokoshia gen. nov. and Zemynaea gen. nov. using orthogonal and non-orthogonal genome-based approaches.</title>
        <authorList>
            <person name="Bowman J.P."/>
        </authorList>
    </citation>
    <scope>NUCLEOTIDE SEQUENCE [LARGE SCALE GENOMIC DNA]</scope>
    <source>
        <strain evidence="7 8">LMG 28164</strain>
    </source>
</reference>
<keyword evidence="3 6" id="KW-0812">Transmembrane</keyword>
<feature type="transmembrane region" description="Helical" evidence="6">
    <location>
        <begin position="418"/>
        <end position="436"/>
    </location>
</feature>
<feature type="transmembrane region" description="Helical" evidence="6">
    <location>
        <begin position="27"/>
        <end position="45"/>
    </location>
</feature>
<evidence type="ECO:0000256" key="5">
    <source>
        <dbReference type="ARBA" id="ARBA00023136"/>
    </source>
</evidence>
<feature type="transmembrane region" description="Helical" evidence="6">
    <location>
        <begin position="104"/>
        <end position="122"/>
    </location>
</feature>
<dbReference type="InterPro" id="IPR050833">
    <property type="entry name" value="Poly_Biosynth_Transport"/>
</dbReference>
<feature type="transmembrane region" description="Helical" evidence="6">
    <location>
        <begin position="287"/>
        <end position="309"/>
    </location>
</feature>
<evidence type="ECO:0000313" key="7">
    <source>
        <dbReference type="EMBL" id="MCS0589413.1"/>
    </source>
</evidence>
<comment type="caution">
    <text evidence="7">The sequence shown here is derived from an EMBL/GenBank/DDBJ whole genome shotgun (WGS) entry which is preliminary data.</text>
</comment>
<feature type="transmembrane region" description="Helical" evidence="6">
    <location>
        <begin position="142"/>
        <end position="169"/>
    </location>
</feature>
<feature type="transmembrane region" description="Helical" evidence="6">
    <location>
        <begin position="176"/>
        <end position="197"/>
    </location>
</feature>
<feature type="transmembrane region" description="Helical" evidence="6">
    <location>
        <begin position="390"/>
        <end position="412"/>
    </location>
</feature>
<sequence>MSQGKVAEPDNEVVERSDRTQQVRVQVIYTFLIKVISVVLGLLLVPLLIDTLSPQRYAVWLTLSSIFTWFSFFDLGLGNGLRNKLTEALAAGDRTLGREYVSTTYAFVSAIFLTMLGSFLAFNSLIDWNWILHVDRIEADELYMLTSVAFSFFLLRFIFQLIGVIYIAAQRPAMNNIVVVGGNVLAFLCILGARQLSIGSLPIYGGLLVGLPLLMFLILNVVAFRGEFSYLRPTIRMVRLQHVRTLLNLGGMFLIVQIGAVVLFSTYNVMISHLFNAEEVVVFGAAFTYFQLPVVGYAIIMTPIWSAVTDAYAKSDLQWLDALLRRLNKISLLFVSGIVCMVLASPWVYKVWLGSRVEIPLVITISMAAFSMINVVLAPYTNFINGTGKIAVTAVVVIVSLFVYFPLAVFLAKMLQSSAGIMFATCLVNGVGLYLQPKQVKKILARNAVGLWGR</sequence>
<feature type="transmembrane region" description="Helical" evidence="6">
    <location>
        <begin position="330"/>
        <end position="349"/>
    </location>
</feature>
<proteinExistence type="predicted"/>
<feature type="transmembrane region" description="Helical" evidence="6">
    <location>
        <begin position="203"/>
        <end position="224"/>
    </location>
</feature>